<organism evidence="1 2">
    <name type="scientific">Tritrichomonas musculus</name>
    <dbReference type="NCBI Taxonomy" id="1915356"/>
    <lineage>
        <taxon>Eukaryota</taxon>
        <taxon>Metamonada</taxon>
        <taxon>Parabasalia</taxon>
        <taxon>Tritrichomonadida</taxon>
        <taxon>Tritrichomonadidae</taxon>
        <taxon>Tritrichomonas</taxon>
    </lineage>
</organism>
<proteinExistence type="predicted"/>
<dbReference type="EMBL" id="JAPFFF010000017">
    <property type="protein sequence ID" value="KAK8863793.1"/>
    <property type="molecule type" value="Genomic_DNA"/>
</dbReference>
<keyword evidence="2" id="KW-1185">Reference proteome</keyword>
<evidence type="ECO:0000313" key="2">
    <source>
        <dbReference type="Proteomes" id="UP001470230"/>
    </source>
</evidence>
<name>A0ABR2IJH9_9EUKA</name>
<evidence type="ECO:0000313" key="1">
    <source>
        <dbReference type="EMBL" id="KAK8863793.1"/>
    </source>
</evidence>
<evidence type="ECO:0008006" key="3">
    <source>
        <dbReference type="Google" id="ProtNLM"/>
    </source>
</evidence>
<reference evidence="1 2" key="1">
    <citation type="submission" date="2024-04" db="EMBL/GenBank/DDBJ databases">
        <title>Tritrichomonas musculus Genome.</title>
        <authorList>
            <person name="Alves-Ferreira E."/>
            <person name="Grigg M."/>
            <person name="Lorenzi H."/>
            <person name="Galac M."/>
        </authorList>
    </citation>
    <scope>NUCLEOTIDE SEQUENCE [LARGE SCALE GENOMIC DNA]</scope>
    <source>
        <strain evidence="1 2">EAF2021</strain>
    </source>
</reference>
<sequence length="624" mass="72338">MSSLFCELALQIKVAHQTFQTESDLANIINLSFQISSVLMSQVSFERYSEIHSQCIAFFGLLRDKLIEIKDKFKHEELEDAFYLALSYEKIIPRLYVSLMIACSFEIPEFLDIIIKMLPAVTHPLRGYMLRYAAISFFPPNSDKLFDFSYSNFCEMLTFLPQINIVHPSIFDAVLGLISMNISISLSSHNTDFNHVVQFLEKAMIIENKVVKMSIIISVVQTISPQLFNENFSYFIKLFKNLDVNQETIRTALYICVKTKDPKIAFDFATQTNFSEACSEKVVKMAIECKNFDVIKNCLTAWPNQNIFMIVYKSLGFYQFIENISKSFHPTSPLINQLLNDINSEVPIEIVKKIIEFCDNSHLPEDEDAIVQMIYKNCYDCQDISYLFTPDDKSYLFLFKSNQLFQIVLMNLYQAKKSFELILSYLNQASLPASLIDPKVRFFVICNVWPSNRSDEFLNQLEKFQDISQDDLCLIFSVFKRLDITDTVAGTFLEKCKNRNSLLSILSYLVSVSKVNLIERALTKLFEFDGDIFDIVERLKLYFGVLNVVSALKTEVPLKKDIFQEVFEIISQSFQFSKKFSMFVLDPNNSLLGKWKNYLVNYSNAIVFSDYHDKIKLIIDLYFQ</sequence>
<comment type="caution">
    <text evidence="1">The sequence shown here is derived from an EMBL/GenBank/DDBJ whole genome shotgun (WGS) entry which is preliminary data.</text>
</comment>
<gene>
    <name evidence="1" type="ORF">M9Y10_011483</name>
</gene>
<dbReference type="Proteomes" id="UP001470230">
    <property type="component" value="Unassembled WGS sequence"/>
</dbReference>
<accession>A0ABR2IJH9</accession>
<protein>
    <recommendedName>
        <fullName evidence="3">Clathrin/coatomer adaptor adaptin-like N-terminal domain-containing protein</fullName>
    </recommendedName>
</protein>